<organism evidence="2">
    <name type="scientific">uncultured Lysobacter sp</name>
    <dbReference type="NCBI Taxonomy" id="271060"/>
    <lineage>
        <taxon>Bacteria</taxon>
        <taxon>Pseudomonadati</taxon>
        <taxon>Pseudomonadota</taxon>
        <taxon>Gammaproteobacteria</taxon>
        <taxon>Lysobacterales</taxon>
        <taxon>Lysobacteraceae</taxon>
        <taxon>Lysobacter</taxon>
        <taxon>environmental samples</taxon>
    </lineage>
</organism>
<proteinExistence type="predicted"/>
<dbReference type="EMBL" id="CADCUA010000239">
    <property type="protein sequence ID" value="CAA9313421.1"/>
    <property type="molecule type" value="Genomic_DNA"/>
</dbReference>
<evidence type="ECO:0000256" key="1">
    <source>
        <dbReference type="SAM" id="MobiDB-lite"/>
    </source>
</evidence>
<dbReference type="AlphaFoldDB" id="A0A6J4KT10"/>
<feature type="non-terminal residue" evidence="2">
    <location>
        <position position="40"/>
    </location>
</feature>
<evidence type="ECO:0000313" key="2">
    <source>
        <dbReference type="EMBL" id="CAA9313421.1"/>
    </source>
</evidence>
<reference evidence="2" key="1">
    <citation type="submission" date="2020-02" db="EMBL/GenBank/DDBJ databases">
        <authorList>
            <person name="Meier V. D."/>
        </authorList>
    </citation>
    <scope>NUCLEOTIDE SEQUENCE</scope>
    <source>
        <strain evidence="2">AVDCRST_MAG71</strain>
    </source>
</reference>
<protein>
    <submittedName>
        <fullName evidence="2">Uncharacterized protein</fullName>
    </submittedName>
</protein>
<gene>
    <name evidence="2" type="ORF">AVDCRST_MAG71-842</name>
</gene>
<feature type="non-terminal residue" evidence="2">
    <location>
        <position position="1"/>
    </location>
</feature>
<name>A0A6J4KT10_9GAMM</name>
<sequence length="40" mass="4395">DSGAHPEPSCLPHPGRHALARSGRQPRVLRPPDRAAAWHH</sequence>
<accession>A0A6J4KT10</accession>
<feature type="region of interest" description="Disordered" evidence="1">
    <location>
        <begin position="1"/>
        <end position="40"/>
    </location>
</feature>